<dbReference type="EMBL" id="JAENHP010000003">
    <property type="protein sequence ID" value="MBM2616381.1"/>
    <property type="molecule type" value="Genomic_DNA"/>
</dbReference>
<evidence type="ECO:0000313" key="4">
    <source>
        <dbReference type="Proteomes" id="UP000632138"/>
    </source>
</evidence>
<comment type="caution">
    <text evidence="3">The sequence shown here is derived from an EMBL/GenBank/DDBJ whole genome shotgun (WGS) entry which is preliminary data.</text>
</comment>
<dbReference type="SUPFAM" id="SSF52402">
    <property type="entry name" value="Adenine nucleotide alpha hydrolases-like"/>
    <property type="match status" value="2"/>
</dbReference>
<protein>
    <submittedName>
        <fullName evidence="3">Universal stress protein</fullName>
    </submittedName>
</protein>
<organism evidence="3 4">
    <name type="scientific">Paractinoplanes ovalisporus</name>
    <dbReference type="NCBI Taxonomy" id="2810368"/>
    <lineage>
        <taxon>Bacteria</taxon>
        <taxon>Bacillati</taxon>
        <taxon>Actinomycetota</taxon>
        <taxon>Actinomycetes</taxon>
        <taxon>Micromonosporales</taxon>
        <taxon>Micromonosporaceae</taxon>
        <taxon>Paractinoplanes</taxon>
    </lineage>
</organism>
<evidence type="ECO:0000313" key="3">
    <source>
        <dbReference type="EMBL" id="MBM2616381.1"/>
    </source>
</evidence>
<name>A0ABS2A970_9ACTN</name>
<evidence type="ECO:0000259" key="2">
    <source>
        <dbReference type="Pfam" id="PF00582"/>
    </source>
</evidence>
<dbReference type="RefSeq" id="WP_203376278.1">
    <property type="nucleotide sequence ID" value="NZ_JAENHP010000003.1"/>
</dbReference>
<dbReference type="Proteomes" id="UP000632138">
    <property type="component" value="Unassembled WGS sequence"/>
</dbReference>
<dbReference type="PANTHER" id="PTHR46268">
    <property type="entry name" value="STRESS RESPONSE PROTEIN NHAX"/>
    <property type="match status" value="1"/>
</dbReference>
<dbReference type="InterPro" id="IPR014729">
    <property type="entry name" value="Rossmann-like_a/b/a_fold"/>
</dbReference>
<reference evidence="3 4" key="1">
    <citation type="submission" date="2021-01" db="EMBL/GenBank/DDBJ databases">
        <title>Actinoplanes sp. nov. LDG1-06 isolated from lichen.</title>
        <authorList>
            <person name="Saeng-In P."/>
            <person name="Phongsopitanun W."/>
            <person name="Kanchanasin P."/>
            <person name="Yuki M."/>
            <person name="Kudo T."/>
            <person name="Ohkuma M."/>
            <person name="Tanasupawat S."/>
        </authorList>
    </citation>
    <scope>NUCLEOTIDE SEQUENCE [LARGE SCALE GENOMIC DNA]</scope>
    <source>
        <strain evidence="3 4">LDG1-06</strain>
    </source>
</reference>
<dbReference type="InterPro" id="IPR006016">
    <property type="entry name" value="UspA"/>
</dbReference>
<dbReference type="Gene3D" id="3.40.50.620">
    <property type="entry name" value="HUPs"/>
    <property type="match status" value="1"/>
</dbReference>
<feature type="domain" description="UspA" evidence="2">
    <location>
        <begin position="3"/>
        <end position="128"/>
    </location>
</feature>
<proteinExistence type="inferred from homology"/>
<dbReference type="Pfam" id="PF00582">
    <property type="entry name" value="Usp"/>
    <property type="match status" value="1"/>
</dbReference>
<accession>A0ABS2A970</accession>
<evidence type="ECO:0000256" key="1">
    <source>
        <dbReference type="ARBA" id="ARBA00008791"/>
    </source>
</evidence>
<sequence>MHGSIAVGVGGAGCWQAFAWALDEAERSGDRLVLLHVCVPGSPLARLTGEPAPAAVEIVDRALARALTSARKRLGARRADLRIRTGEPSAVLVGASAGVRLLVVGAGEGGRTARRVLRNAHCPVVVARAGDPSAEQVLAGIDGSEAGEMALEFAYAYADEHHLPLGTVHIPRAGEVADGLISAGRTARLLVLGDKRRGVMGRLRTGDVPLTVALDAACPVVLVPVDQREEAPL</sequence>
<gene>
    <name evidence="3" type="ORF">JIG36_12515</name>
</gene>
<comment type="similarity">
    <text evidence="1">Belongs to the universal stress protein A family.</text>
</comment>
<dbReference type="PANTHER" id="PTHR46268:SF6">
    <property type="entry name" value="UNIVERSAL STRESS PROTEIN UP12"/>
    <property type="match status" value="1"/>
</dbReference>
<dbReference type="CDD" id="cd00293">
    <property type="entry name" value="USP-like"/>
    <property type="match status" value="1"/>
</dbReference>
<keyword evidence="4" id="KW-1185">Reference proteome</keyword>
<dbReference type="Gene3D" id="3.40.50.12370">
    <property type="match status" value="1"/>
</dbReference>